<protein>
    <recommendedName>
        <fullName evidence="4">Secreted protein</fullName>
    </recommendedName>
</protein>
<feature type="signal peptide" evidence="1">
    <location>
        <begin position="1"/>
        <end position="28"/>
    </location>
</feature>
<keyword evidence="1" id="KW-0732">Signal</keyword>
<name>A0A8J3BBP9_9ACTN</name>
<feature type="chain" id="PRO_5039015731" description="Secreted protein" evidence="1">
    <location>
        <begin position="29"/>
        <end position="118"/>
    </location>
</feature>
<keyword evidence="3" id="KW-1185">Reference proteome</keyword>
<evidence type="ECO:0000313" key="2">
    <source>
        <dbReference type="EMBL" id="GGK10505.1"/>
    </source>
</evidence>
<dbReference type="EMBL" id="BMQB01000014">
    <property type="protein sequence ID" value="GGK10505.1"/>
    <property type="molecule type" value="Genomic_DNA"/>
</dbReference>
<organism evidence="2 3">
    <name type="scientific">Pilimelia anulata</name>
    <dbReference type="NCBI Taxonomy" id="53371"/>
    <lineage>
        <taxon>Bacteria</taxon>
        <taxon>Bacillati</taxon>
        <taxon>Actinomycetota</taxon>
        <taxon>Actinomycetes</taxon>
        <taxon>Micromonosporales</taxon>
        <taxon>Micromonosporaceae</taxon>
        <taxon>Pilimelia</taxon>
    </lineage>
</organism>
<reference evidence="2" key="2">
    <citation type="submission" date="2020-09" db="EMBL/GenBank/DDBJ databases">
        <authorList>
            <person name="Sun Q."/>
            <person name="Ohkuma M."/>
        </authorList>
    </citation>
    <scope>NUCLEOTIDE SEQUENCE</scope>
    <source>
        <strain evidence="2">JCM 3090</strain>
    </source>
</reference>
<proteinExistence type="predicted"/>
<accession>A0A8J3BBP9</accession>
<comment type="caution">
    <text evidence="2">The sequence shown here is derived from an EMBL/GenBank/DDBJ whole genome shotgun (WGS) entry which is preliminary data.</text>
</comment>
<dbReference type="AlphaFoldDB" id="A0A8J3BBP9"/>
<dbReference type="Proteomes" id="UP000649739">
    <property type="component" value="Unassembled WGS sequence"/>
</dbReference>
<reference evidence="2" key="1">
    <citation type="journal article" date="2014" name="Int. J. Syst. Evol. Microbiol.">
        <title>Complete genome sequence of Corynebacterium casei LMG S-19264T (=DSM 44701T), isolated from a smear-ripened cheese.</title>
        <authorList>
            <consortium name="US DOE Joint Genome Institute (JGI-PGF)"/>
            <person name="Walter F."/>
            <person name="Albersmeier A."/>
            <person name="Kalinowski J."/>
            <person name="Ruckert C."/>
        </authorList>
    </citation>
    <scope>NUCLEOTIDE SEQUENCE</scope>
    <source>
        <strain evidence="2">JCM 3090</strain>
    </source>
</reference>
<gene>
    <name evidence="2" type="ORF">GCM10010123_45610</name>
</gene>
<evidence type="ECO:0000256" key="1">
    <source>
        <dbReference type="SAM" id="SignalP"/>
    </source>
</evidence>
<evidence type="ECO:0000313" key="3">
    <source>
        <dbReference type="Proteomes" id="UP000649739"/>
    </source>
</evidence>
<evidence type="ECO:0008006" key="4">
    <source>
        <dbReference type="Google" id="ProtNLM"/>
    </source>
</evidence>
<dbReference type="RefSeq" id="WP_189172270.1">
    <property type="nucleotide sequence ID" value="NZ_BMQB01000014.1"/>
</dbReference>
<sequence>MSHLKLLRSLALATAIVAPAITAVPAVAAAGPASAISAPAADVPACTLGFGNQTFHLDCTPYSQRRRFYVLAYCNKGSSGAIVDDVDIPVGETYHKDKNVHYKCPWPGYVSRVTLHPY</sequence>